<dbReference type="GO" id="GO:0003677">
    <property type="term" value="F:DNA binding"/>
    <property type="evidence" value="ECO:0007669"/>
    <property type="project" value="UniProtKB-UniRule"/>
</dbReference>
<evidence type="ECO:0000313" key="12">
    <source>
        <dbReference type="EMBL" id="QCD47701.1"/>
    </source>
</evidence>
<dbReference type="SUPFAM" id="SSF46557">
    <property type="entry name" value="GreA transcript cleavage protein, N-terminal domain"/>
    <property type="match status" value="1"/>
</dbReference>
<evidence type="ECO:0000256" key="2">
    <source>
        <dbReference type="ARBA" id="ARBA00013729"/>
    </source>
</evidence>
<proteinExistence type="inferred from homology"/>
<dbReference type="EMBL" id="CP012543">
    <property type="protein sequence ID" value="QCD47701.1"/>
    <property type="molecule type" value="Genomic_DNA"/>
</dbReference>
<reference evidence="12 13" key="1">
    <citation type="submission" date="2016-07" db="EMBL/GenBank/DDBJ databases">
        <title>Comparative genomics of the Campylobacter concisus group.</title>
        <authorList>
            <person name="Miller W.G."/>
            <person name="Yee E."/>
            <person name="Chapman M.H."/>
            <person name="Huynh S."/>
            <person name="Bono J.L."/>
            <person name="On S.L.W."/>
            <person name="StLeger J."/>
            <person name="Foster G."/>
            <person name="Parker C.T."/>
        </authorList>
    </citation>
    <scope>NUCLEOTIDE SEQUENCE [LARGE SCALE GENOMIC DNA]</scope>
    <source>
        <strain evidence="12 13">ATCC 33238</strain>
    </source>
</reference>
<keyword evidence="12" id="KW-0251">Elongation factor</keyword>
<feature type="domain" description="Transcription elongation factor GreA/GreB C-terminal" evidence="10">
    <location>
        <begin position="81"/>
        <end position="155"/>
    </location>
</feature>
<dbReference type="NCBIfam" id="NF001261">
    <property type="entry name" value="PRK00226.1-2"/>
    <property type="match status" value="1"/>
</dbReference>
<comment type="function">
    <text evidence="6 8 9">Necessary for efficient RNA polymerase transcription elongation past template-encoded arresting sites. The arresting sites in DNA have the property of trapping a certain fraction of elongating RNA polymerases that pass through, resulting in locked ternary complexes. Cleavage of the nascent transcript by cleavage factors such as GreA or GreB allows the resumption of elongation from the new 3'terminus. GreA releases sequences of 2 to 3 nucleotides.</text>
</comment>
<keyword evidence="3 8" id="KW-0805">Transcription regulation</keyword>
<dbReference type="GO" id="GO:0032784">
    <property type="term" value="P:regulation of DNA-templated transcription elongation"/>
    <property type="evidence" value="ECO:0007669"/>
    <property type="project" value="UniProtKB-UniRule"/>
</dbReference>
<feature type="domain" description="Transcription elongation factor GreA/GreB N-terminal" evidence="11">
    <location>
        <begin position="4"/>
        <end position="73"/>
    </location>
</feature>
<dbReference type="GO" id="GO:0006354">
    <property type="term" value="P:DNA-templated transcription elongation"/>
    <property type="evidence" value="ECO:0007669"/>
    <property type="project" value="TreeGrafter"/>
</dbReference>
<dbReference type="Gene3D" id="3.10.50.30">
    <property type="entry name" value="Transcription elongation factor, GreA/GreB, C-terminal domain"/>
    <property type="match status" value="1"/>
</dbReference>
<dbReference type="NCBIfam" id="NF001264">
    <property type="entry name" value="PRK00226.1-5"/>
    <property type="match status" value="1"/>
</dbReference>
<evidence type="ECO:0000256" key="4">
    <source>
        <dbReference type="ARBA" id="ARBA00023125"/>
    </source>
</evidence>
<dbReference type="RefSeq" id="WP_002943687.1">
    <property type="nucleotide sequence ID" value="NZ_CP012543.1"/>
</dbReference>
<dbReference type="HAMAP" id="MF_00105">
    <property type="entry name" value="GreA_GreB"/>
    <property type="match status" value="1"/>
</dbReference>
<dbReference type="FunFam" id="1.10.287.180:FF:000001">
    <property type="entry name" value="Transcription elongation factor GreA"/>
    <property type="match status" value="1"/>
</dbReference>
<evidence type="ECO:0000256" key="3">
    <source>
        <dbReference type="ARBA" id="ARBA00023015"/>
    </source>
</evidence>
<dbReference type="InterPro" id="IPR028624">
    <property type="entry name" value="Tscrpt_elong_fac_GreA/B"/>
</dbReference>
<protein>
    <recommendedName>
        <fullName evidence="2 8">Transcription elongation factor GreA</fullName>
    </recommendedName>
    <alternativeName>
        <fullName evidence="7 8">Transcript cleavage factor GreA</fullName>
    </alternativeName>
</protein>
<evidence type="ECO:0000259" key="10">
    <source>
        <dbReference type="Pfam" id="PF01272"/>
    </source>
</evidence>
<dbReference type="PROSITE" id="PS00829">
    <property type="entry name" value="GREAB_1"/>
    <property type="match status" value="1"/>
</dbReference>
<dbReference type="InterPro" id="IPR022691">
    <property type="entry name" value="Tscrpt_elong_fac_GreA/B_N"/>
</dbReference>
<dbReference type="InterPro" id="IPR036805">
    <property type="entry name" value="Tscrpt_elong_fac_GreA/B_N_sf"/>
</dbReference>
<dbReference type="Pfam" id="PF01272">
    <property type="entry name" value="GreA_GreB"/>
    <property type="match status" value="1"/>
</dbReference>
<dbReference type="NCBIfam" id="TIGR01462">
    <property type="entry name" value="greA"/>
    <property type="match status" value="1"/>
</dbReference>
<dbReference type="KEGG" id="crx:CRECT_2098"/>
<dbReference type="PANTHER" id="PTHR30437">
    <property type="entry name" value="TRANSCRIPTION ELONGATION FACTOR GREA"/>
    <property type="match status" value="1"/>
</dbReference>
<evidence type="ECO:0000256" key="1">
    <source>
        <dbReference type="ARBA" id="ARBA00008213"/>
    </source>
</evidence>
<keyword evidence="12" id="KW-0648">Protein biosynthesis</keyword>
<dbReference type="InterPro" id="IPR006359">
    <property type="entry name" value="Tscrpt_elong_fac_GreA"/>
</dbReference>
<dbReference type="AlphaFoldDB" id="A0A6G5QQ01"/>
<accession>A0A6G5QQ01</accession>
<evidence type="ECO:0000259" key="11">
    <source>
        <dbReference type="Pfam" id="PF03449"/>
    </source>
</evidence>
<comment type="similarity">
    <text evidence="1 8 9">Belongs to the GreA/GreB family.</text>
</comment>
<evidence type="ECO:0000256" key="6">
    <source>
        <dbReference type="ARBA" id="ARBA00024916"/>
    </source>
</evidence>
<dbReference type="InterPro" id="IPR018151">
    <property type="entry name" value="TF_GreA/GreB_CS"/>
</dbReference>
<evidence type="ECO:0000256" key="8">
    <source>
        <dbReference type="HAMAP-Rule" id="MF_00105"/>
    </source>
</evidence>
<dbReference type="InterPro" id="IPR023459">
    <property type="entry name" value="Tscrpt_elong_fac_GreA/B_fam"/>
</dbReference>
<dbReference type="SUPFAM" id="SSF54534">
    <property type="entry name" value="FKBP-like"/>
    <property type="match status" value="1"/>
</dbReference>
<sequence>MTEPMTLFGYEKITNELKNLKTVERPNIVEEIDIARSHGDLKENAEYHAAREKQAFIESRIAELSDIVSRAKVIDPSEYEHDKVKFGSTVVIMDVETELEKTYTLVGTPESNLERGLISINSPLAKQLIGKSEGDEVALNLPNGRSDVEIVSVSYKPIKFEC</sequence>
<keyword evidence="5 8" id="KW-0804">Transcription</keyword>
<evidence type="ECO:0000313" key="13">
    <source>
        <dbReference type="Proteomes" id="UP000502377"/>
    </source>
</evidence>
<dbReference type="PANTHER" id="PTHR30437:SF4">
    <property type="entry name" value="TRANSCRIPTION ELONGATION FACTOR GREA"/>
    <property type="match status" value="1"/>
</dbReference>
<dbReference type="InterPro" id="IPR001437">
    <property type="entry name" value="Tscrpt_elong_fac_GreA/B_C"/>
</dbReference>
<evidence type="ECO:0000256" key="7">
    <source>
        <dbReference type="ARBA" id="ARBA00030776"/>
    </source>
</evidence>
<dbReference type="NCBIfam" id="NF001263">
    <property type="entry name" value="PRK00226.1-4"/>
    <property type="match status" value="1"/>
</dbReference>
<dbReference type="PIRSF" id="PIRSF006092">
    <property type="entry name" value="GreA_GreB"/>
    <property type="match status" value="1"/>
</dbReference>
<evidence type="ECO:0000256" key="9">
    <source>
        <dbReference type="RuleBase" id="RU000556"/>
    </source>
</evidence>
<dbReference type="GO" id="GO:0070063">
    <property type="term" value="F:RNA polymerase binding"/>
    <property type="evidence" value="ECO:0007669"/>
    <property type="project" value="InterPro"/>
</dbReference>
<organism evidence="12 13">
    <name type="scientific">Campylobacter rectus</name>
    <name type="common">Wolinella recta</name>
    <dbReference type="NCBI Taxonomy" id="203"/>
    <lineage>
        <taxon>Bacteria</taxon>
        <taxon>Pseudomonadati</taxon>
        <taxon>Campylobacterota</taxon>
        <taxon>Epsilonproteobacteria</taxon>
        <taxon>Campylobacterales</taxon>
        <taxon>Campylobacteraceae</taxon>
        <taxon>Campylobacter</taxon>
    </lineage>
</organism>
<evidence type="ECO:0000256" key="5">
    <source>
        <dbReference type="ARBA" id="ARBA00023163"/>
    </source>
</evidence>
<gene>
    <name evidence="8 12" type="primary">greA</name>
    <name evidence="12" type="ORF">CRECT_2098</name>
</gene>
<dbReference type="GO" id="GO:0003746">
    <property type="term" value="F:translation elongation factor activity"/>
    <property type="evidence" value="ECO:0007669"/>
    <property type="project" value="UniProtKB-KW"/>
</dbReference>
<name>A0A6G5QQ01_CAMRE</name>
<dbReference type="FunFam" id="3.10.50.30:FF:000001">
    <property type="entry name" value="Transcription elongation factor GreA"/>
    <property type="match status" value="1"/>
</dbReference>
<dbReference type="Gene3D" id="1.10.287.180">
    <property type="entry name" value="Transcription elongation factor, GreA/GreB, N-terminal domain"/>
    <property type="match status" value="1"/>
</dbReference>
<keyword evidence="4 8" id="KW-0238">DNA-binding</keyword>
<dbReference type="Pfam" id="PF03449">
    <property type="entry name" value="GreA_GreB_N"/>
    <property type="match status" value="1"/>
</dbReference>
<dbReference type="Proteomes" id="UP000502377">
    <property type="component" value="Chromosome"/>
</dbReference>
<dbReference type="InterPro" id="IPR036953">
    <property type="entry name" value="GreA/GreB_C_sf"/>
</dbReference>